<reference evidence="2" key="1">
    <citation type="journal article" date="2015" name="Genome Announc.">
        <title>Draft genome sequence of Talaromyces cellulolyticus strain Y-94, a source of lignocellulosic biomass-degrading enzymes.</title>
        <authorList>
            <person name="Fujii T."/>
            <person name="Koike H."/>
            <person name="Sawayama S."/>
            <person name="Yano S."/>
            <person name="Inoue H."/>
        </authorList>
    </citation>
    <scope>NUCLEOTIDE SEQUENCE [LARGE SCALE GENOMIC DNA]</scope>
    <source>
        <strain evidence="2">Y-94</strain>
    </source>
</reference>
<proteinExistence type="predicted"/>
<dbReference type="AlphaFoldDB" id="A0A0B8N6C6"/>
<name>A0A0B8N6C6_TALPI</name>
<accession>A0A0B8N6C6</accession>
<dbReference type="EMBL" id="DF933843">
    <property type="protein sequence ID" value="GAM43128.1"/>
    <property type="molecule type" value="Genomic_DNA"/>
</dbReference>
<gene>
    <name evidence="1" type="ORF">TCE0_047f17689</name>
</gene>
<dbReference type="Proteomes" id="UP000053095">
    <property type="component" value="Unassembled WGS sequence"/>
</dbReference>
<keyword evidence="2" id="KW-1185">Reference proteome</keyword>
<sequence length="529" mass="58790">MGSICSPTQTTYPTSSPLKGFHKAQPLRIQKFFQSNYFRATGFGLSKEAILHATQCSGYSLARALLPDQSADSWQGVLDLGLNKLEAVFREVQRSVGDKFNTQVVAICLSSELVAWRDEQHKAGRILPAKGYGITRVSDAVVDLLGVGDWPPPLLTNAALFGSGLLNFLLGAYDSRVLYSNYCSDMGFFYEHGYDKVFPEYQALLEQAGTDTYALSTVGGRERRAAAELGLRYIRTKIVLEKKHIAHLSNKTATLNREDALALNFCESSLWGMAAEMIAQGYDCGGIVNDFAFSCPSTDVVDVGSDIHNSELFNSFLNTADITQTGVVTEEALRRIYDAQAHCGARMFTERWSEPGARMCSFLYIWHIVNDRHNFLRRAVLGYCKARSSRPTQKIADFEEAFSDDLHTTGFSHPLISACNGEAICDHVEEHLAQSHGDPLLKDLWYYMADGPLEYASKGIVNKVREDYLIEGLRIAVARAYSYALIDELAWFAAHASHHAWQVNYLFEAAMFGSILDDGGLIGRLDRVE</sequence>
<evidence type="ECO:0000313" key="1">
    <source>
        <dbReference type="EMBL" id="GAM43128.1"/>
    </source>
</evidence>
<protein>
    <submittedName>
        <fullName evidence="1">Uncharacterized protein</fullName>
    </submittedName>
</protein>
<organism evidence="1 2">
    <name type="scientific">Talaromyces pinophilus</name>
    <name type="common">Penicillium pinophilum</name>
    <dbReference type="NCBI Taxonomy" id="128442"/>
    <lineage>
        <taxon>Eukaryota</taxon>
        <taxon>Fungi</taxon>
        <taxon>Dikarya</taxon>
        <taxon>Ascomycota</taxon>
        <taxon>Pezizomycotina</taxon>
        <taxon>Eurotiomycetes</taxon>
        <taxon>Eurotiomycetidae</taxon>
        <taxon>Eurotiales</taxon>
        <taxon>Trichocomaceae</taxon>
        <taxon>Talaromyces</taxon>
        <taxon>Talaromyces sect. Talaromyces</taxon>
    </lineage>
</organism>
<evidence type="ECO:0000313" key="2">
    <source>
        <dbReference type="Proteomes" id="UP000053095"/>
    </source>
</evidence>